<reference evidence="2 3" key="1">
    <citation type="submission" date="2018-03" db="EMBL/GenBank/DDBJ databases">
        <title>Chitinolytic properties of Streptosporangium nondiastaticum TBG75A20.</title>
        <authorList>
            <person name="Gayathri V."/>
            <person name="Shiburaj S."/>
        </authorList>
    </citation>
    <scope>NUCLEOTIDE SEQUENCE [LARGE SCALE GENOMIC DNA]</scope>
    <source>
        <strain evidence="2 3">TBG75A20</strain>
    </source>
</reference>
<dbReference type="Proteomes" id="UP000242427">
    <property type="component" value="Unassembled WGS sequence"/>
</dbReference>
<comment type="caution">
    <text evidence="2">The sequence shown here is derived from an EMBL/GenBank/DDBJ whole genome shotgun (WGS) entry which is preliminary data.</text>
</comment>
<feature type="compositionally biased region" description="Low complexity" evidence="1">
    <location>
        <begin position="50"/>
        <end position="94"/>
    </location>
</feature>
<feature type="region of interest" description="Disordered" evidence="1">
    <location>
        <begin position="1"/>
        <end position="108"/>
    </location>
</feature>
<evidence type="ECO:0000313" key="3">
    <source>
        <dbReference type="Proteomes" id="UP000242427"/>
    </source>
</evidence>
<keyword evidence="3" id="KW-1185">Reference proteome</keyword>
<protein>
    <submittedName>
        <fullName evidence="2">Uncharacterized protein</fullName>
    </submittedName>
</protein>
<feature type="compositionally biased region" description="Low complexity" evidence="1">
    <location>
        <begin position="29"/>
        <end position="38"/>
    </location>
</feature>
<feature type="compositionally biased region" description="Low complexity" evidence="1">
    <location>
        <begin position="8"/>
        <end position="18"/>
    </location>
</feature>
<evidence type="ECO:0000256" key="1">
    <source>
        <dbReference type="SAM" id="MobiDB-lite"/>
    </source>
</evidence>
<feature type="non-terminal residue" evidence="2">
    <location>
        <position position="242"/>
    </location>
</feature>
<name>A0A9X7JIQ0_9ACTN</name>
<feature type="compositionally biased region" description="Low complexity" evidence="1">
    <location>
        <begin position="202"/>
        <end position="216"/>
    </location>
</feature>
<dbReference type="EMBL" id="PXWG01000228">
    <property type="protein sequence ID" value="PSJ24211.1"/>
    <property type="molecule type" value="Genomic_DNA"/>
</dbReference>
<gene>
    <name evidence="2" type="ORF">B7P34_34585</name>
</gene>
<organism evidence="2 3">
    <name type="scientific">Streptosporangium nondiastaticum</name>
    <dbReference type="NCBI Taxonomy" id="35764"/>
    <lineage>
        <taxon>Bacteria</taxon>
        <taxon>Bacillati</taxon>
        <taxon>Actinomycetota</taxon>
        <taxon>Actinomycetes</taxon>
        <taxon>Streptosporangiales</taxon>
        <taxon>Streptosporangiaceae</taxon>
        <taxon>Streptosporangium</taxon>
    </lineage>
</organism>
<accession>A0A9X7JIQ0</accession>
<dbReference type="AlphaFoldDB" id="A0A9X7JIQ0"/>
<feature type="region of interest" description="Disordered" evidence="1">
    <location>
        <begin position="164"/>
        <end position="242"/>
    </location>
</feature>
<evidence type="ECO:0000313" key="2">
    <source>
        <dbReference type="EMBL" id="PSJ24211.1"/>
    </source>
</evidence>
<sequence length="242" mass="23197">MGKHSARAPRAVSRPAATGAGGGADAGGHDATAAPQGESEGEPLGGPAGPAGSPGPAGRPGAFDPSGASGSFAFAGGFDPSDGLSGLSGLSDPLDPSDPLEPSDSFDAFRRQDVGVGWGVIGVQRAHGTDAGAYGPGSVPGGEARLAGYLGGYAGEQEPASCRPAHGYQAVPGPAHGSPYDMSYETASEGQPAQAPSPYWLGGAPSAPASGSASASVLAEDPAPAAPPAAARVPAPRPGAAR</sequence>
<proteinExistence type="predicted"/>
<feature type="compositionally biased region" description="Low complexity" evidence="1">
    <location>
        <begin position="228"/>
        <end position="242"/>
    </location>
</feature>